<dbReference type="GO" id="GO:0003677">
    <property type="term" value="F:DNA binding"/>
    <property type="evidence" value="ECO:0007669"/>
    <property type="project" value="InterPro"/>
</dbReference>
<protein>
    <submittedName>
        <fullName evidence="3">Uncharacterized protein</fullName>
    </submittedName>
</protein>
<dbReference type="SUPFAM" id="SSF56349">
    <property type="entry name" value="DNA breaking-rejoining enzymes"/>
    <property type="match status" value="1"/>
</dbReference>
<gene>
    <name evidence="3" type="ORF">S03H2_60290</name>
</gene>
<evidence type="ECO:0000256" key="2">
    <source>
        <dbReference type="SAM" id="MobiDB-lite"/>
    </source>
</evidence>
<evidence type="ECO:0000256" key="1">
    <source>
        <dbReference type="ARBA" id="ARBA00023172"/>
    </source>
</evidence>
<evidence type="ECO:0000313" key="3">
    <source>
        <dbReference type="EMBL" id="GAH88478.1"/>
    </source>
</evidence>
<dbReference type="GO" id="GO:0015074">
    <property type="term" value="P:DNA integration"/>
    <property type="evidence" value="ECO:0007669"/>
    <property type="project" value="InterPro"/>
</dbReference>
<dbReference type="Gene3D" id="1.10.443.10">
    <property type="entry name" value="Intergrase catalytic core"/>
    <property type="match status" value="1"/>
</dbReference>
<sequence length="56" mass="6045">MELLGHSQMSSTQIYTHPNGDDLKKAIGEICDDPQEKHKFIADSSLDGSAANRGDA</sequence>
<accession>X1L2V8</accession>
<organism evidence="3">
    <name type="scientific">marine sediment metagenome</name>
    <dbReference type="NCBI Taxonomy" id="412755"/>
    <lineage>
        <taxon>unclassified sequences</taxon>
        <taxon>metagenomes</taxon>
        <taxon>ecological metagenomes</taxon>
    </lineage>
</organism>
<feature type="compositionally biased region" description="Polar residues" evidence="2">
    <location>
        <begin position="7"/>
        <end position="16"/>
    </location>
</feature>
<dbReference type="AlphaFoldDB" id="X1L2V8"/>
<comment type="caution">
    <text evidence="3">The sequence shown here is derived from an EMBL/GenBank/DDBJ whole genome shotgun (WGS) entry which is preliminary data.</text>
</comment>
<reference evidence="3" key="1">
    <citation type="journal article" date="2014" name="Front. Microbiol.">
        <title>High frequency of phylogenetically diverse reductive dehalogenase-homologous genes in deep subseafloor sedimentary metagenomes.</title>
        <authorList>
            <person name="Kawai M."/>
            <person name="Futagami T."/>
            <person name="Toyoda A."/>
            <person name="Takaki Y."/>
            <person name="Nishi S."/>
            <person name="Hori S."/>
            <person name="Arai W."/>
            <person name="Tsubouchi T."/>
            <person name="Morono Y."/>
            <person name="Uchiyama I."/>
            <person name="Ito T."/>
            <person name="Fujiyama A."/>
            <person name="Inagaki F."/>
            <person name="Takami H."/>
        </authorList>
    </citation>
    <scope>NUCLEOTIDE SEQUENCE</scope>
    <source>
        <strain evidence="3">Expedition CK06-06</strain>
    </source>
</reference>
<dbReference type="EMBL" id="BARU01038837">
    <property type="protein sequence ID" value="GAH88478.1"/>
    <property type="molecule type" value="Genomic_DNA"/>
</dbReference>
<dbReference type="InterPro" id="IPR011010">
    <property type="entry name" value="DNA_brk_join_enz"/>
</dbReference>
<name>X1L2V8_9ZZZZ</name>
<keyword evidence="1" id="KW-0233">DNA recombination</keyword>
<dbReference type="GO" id="GO:0006310">
    <property type="term" value="P:DNA recombination"/>
    <property type="evidence" value="ECO:0007669"/>
    <property type="project" value="UniProtKB-KW"/>
</dbReference>
<proteinExistence type="predicted"/>
<dbReference type="InterPro" id="IPR013762">
    <property type="entry name" value="Integrase-like_cat_sf"/>
</dbReference>
<feature type="region of interest" description="Disordered" evidence="2">
    <location>
        <begin position="1"/>
        <end position="20"/>
    </location>
</feature>